<feature type="domain" description="Pyridoxamine 5'-phosphate oxidase N-terminal" evidence="1">
    <location>
        <begin position="29"/>
        <end position="150"/>
    </location>
</feature>
<sequence length="204" mass="22691">MDFIETQEQLRALYGTPHDVAIRKQMARLDPHAKGFLARSPFVMIGSQDREGHADVTPKGDRPGFVQVLDDTTLAIPDRPGNNRLDTWKNVVDNPAVGLLFMIPGMNETLRINGTGRLTADADLCARLGMNGRPARAVLVVAVAEVYMHCAKAYIRSELWKPETWPDRADLPTLGEILRDQLAMAETPEALDTRLAEGYARTLW</sequence>
<dbReference type="InterPro" id="IPR024029">
    <property type="entry name" value="Pyridox_Oxase_FMN-dep"/>
</dbReference>
<evidence type="ECO:0000313" key="2">
    <source>
        <dbReference type="EMBL" id="MFC4667805.1"/>
    </source>
</evidence>
<dbReference type="RefSeq" id="WP_380716039.1">
    <property type="nucleotide sequence ID" value="NZ_JBHSGI010000002.1"/>
</dbReference>
<dbReference type="NCBIfam" id="TIGR04025">
    <property type="entry name" value="PPOX_FMN_DR2398"/>
    <property type="match status" value="1"/>
</dbReference>
<name>A0ABV9KCZ2_9RHOB</name>
<reference evidence="3" key="1">
    <citation type="journal article" date="2019" name="Int. J. Syst. Evol. Microbiol.">
        <title>The Global Catalogue of Microorganisms (GCM) 10K type strain sequencing project: providing services to taxonomists for standard genome sequencing and annotation.</title>
        <authorList>
            <consortium name="The Broad Institute Genomics Platform"/>
            <consortium name="The Broad Institute Genome Sequencing Center for Infectious Disease"/>
            <person name="Wu L."/>
            <person name="Ma J."/>
        </authorList>
    </citation>
    <scope>NUCLEOTIDE SEQUENCE [LARGE SCALE GENOMIC DNA]</scope>
    <source>
        <strain evidence="3">CGMCC 4.7283</strain>
    </source>
</reference>
<accession>A0ABV9KCZ2</accession>
<dbReference type="EMBL" id="JBHSGI010000002">
    <property type="protein sequence ID" value="MFC4667805.1"/>
    <property type="molecule type" value="Genomic_DNA"/>
</dbReference>
<dbReference type="Proteomes" id="UP001595973">
    <property type="component" value="Unassembled WGS sequence"/>
</dbReference>
<dbReference type="PANTHER" id="PTHR42815">
    <property type="entry name" value="FAD-BINDING, PUTATIVE (AFU_ORTHOLOGUE AFUA_6G07600)-RELATED"/>
    <property type="match status" value="1"/>
</dbReference>
<dbReference type="InterPro" id="IPR011576">
    <property type="entry name" value="Pyridox_Oxase_N"/>
</dbReference>
<dbReference type="Gene3D" id="2.30.110.10">
    <property type="entry name" value="Electron Transport, Fmn-binding Protein, Chain A"/>
    <property type="match status" value="1"/>
</dbReference>
<proteinExistence type="predicted"/>
<keyword evidence="3" id="KW-1185">Reference proteome</keyword>
<comment type="caution">
    <text evidence="2">The sequence shown here is derived from an EMBL/GenBank/DDBJ whole genome shotgun (WGS) entry which is preliminary data.</text>
</comment>
<dbReference type="Pfam" id="PF01243">
    <property type="entry name" value="PNPOx_N"/>
    <property type="match status" value="1"/>
</dbReference>
<dbReference type="InterPro" id="IPR012349">
    <property type="entry name" value="Split_barrel_FMN-bd"/>
</dbReference>
<evidence type="ECO:0000259" key="1">
    <source>
        <dbReference type="Pfam" id="PF01243"/>
    </source>
</evidence>
<dbReference type="SUPFAM" id="SSF50475">
    <property type="entry name" value="FMN-binding split barrel"/>
    <property type="match status" value="1"/>
</dbReference>
<gene>
    <name evidence="2" type="ORF">ACFO5X_04505</name>
</gene>
<protein>
    <submittedName>
        <fullName evidence="2">Pyridoxamine 5'-phosphate oxidase family protein</fullName>
    </submittedName>
</protein>
<evidence type="ECO:0000313" key="3">
    <source>
        <dbReference type="Proteomes" id="UP001595973"/>
    </source>
</evidence>
<dbReference type="PANTHER" id="PTHR42815:SF2">
    <property type="entry name" value="FAD-BINDING, PUTATIVE (AFU_ORTHOLOGUE AFUA_6G07600)-RELATED"/>
    <property type="match status" value="1"/>
</dbReference>
<organism evidence="2 3">
    <name type="scientific">Seohaeicola nanhaiensis</name>
    <dbReference type="NCBI Taxonomy" id="1387282"/>
    <lineage>
        <taxon>Bacteria</taxon>
        <taxon>Pseudomonadati</taxon>
        <taxon>Pseudomonadota</taxon>
        <taxon>Alphaproteobacteria</taxon>
        <taxon>Rhodobacterales</taxon>
        <taxon>Roseobacteraceae</taxon>
        <taxon>Seohaeicola</taxon>
    </lineage>
</organism>